<dbReference type="Pfam" id="PF12680">
    <property type="entry name" value="SnoaL_2"/>
    <property type="match status" value="1"/>
</dbReference>
<evidence type="ECO:0000313" key="3">
    <source>
        <dbReference type="Proteomes" id="UP000011867"/>
    </source>
</evidence>
<dbReference type="KEGG" id="nmo:Nmlp_2113"/>
<protein>
    <submittedName>
        <fullName evidence="2">DUF1486 family protein</fullName>
    </submittedName>
</protein>
<dbReference type="HOGENOM" id="CLU_147287_1_1_2"/>
<dbReference type="GeneID" id="14651097"/>
<dbReference type="SUPFAM" id="SSF54427">
    <property type="entry name" value="NTF2-like"/>
    <property type="match status" value="1"/>
</dbReference>
<proteinExistence type="predicted"/>
<dbReference type="RefSeq" id="WP_015409098.1">
    <property type="nucleotide sequence ID" value="NC_020388.1"/>
</dbReference>
<gene>
    <name evidence="2" type="ordered locus">Nmlp_2113</name>
</gene>
<feature type="domain" description="SnoaL-like" evidence="1">
    <location>
        <begin position="7"/>
        <end position="103"/>
    </location>
</feature>
<reference evidence="2 3" key="1">
    <citation type="journal article" date="2013" name="Genome Announc.">
        <title>Genome of the haloarchaeon Natronomonas moolapensis, a neutrophilic member of a previously haloalkaliphilic genus.</title>
        <authorList>
            <person name="Dyall-Smith M.L."/>
            <person name="Pfeiffer F."/>
            <person name="Oberwinkler T."/>
            <person name="Klee K."/>
            <person name="Rampp M."/>
            <person name="Palm P."/>
            <person name="Gross K."/>
            <person name="Schuster S.C."/>
            <person name="Oesterhelt D."/>
        </authorList>
    </citation>
    <scope>NUCLEOTIDE SEQUENCE [LARGE SCALE GENOMIC DNA]</scope>
    <source>
        <strain evidence="3">DSM 18674 / JCM 14361 / 8.8.11</strain>
    </source>
</reference>
<sequence length="113" mass="12442">MDGAELAREYYRSIDEDDYDALAGVVSGGFVHRRPDRTIEGREAFVSFMRSGRPERETTHVIESVYADDGGDVAVEGRLLRSDGETWFGFVDAFEIAEGAIASIRTYTGPGAE</sequence>
<dbReference type="AlphaFoldDB" id="M1XQD7"/>
<evidence type="ECO:0000259" key="1">
    <source>
        <dbReference type="Pfam" id="PF12680"/>
    </source>
</evidence>
<dbReference type="STRING" id="268739.Nmlp_2113"/>
<dbReference type="Proteomes" id="UP000011867">
    <property type="component" value="Chromosome"/>
</dbReference>
<dbReference type="InterPro" id="IPR032710">
    <property type="entry name" value="NTF2-like_dom_sf"/>
</dbReference>
<dbReference type="Gene3D" id="3.10.450.50">
    <property type="match status" value="1"/>
</dbReference>
<accession>M1XQD7</accession>
<keyword evidence="3" id="KW-1185">Reference proteome</keyword>
<dbReference type="EMBL" id="HF582854">
    <property type="protein sequence ID" value="CCQ36295.1"/>
    <property type="molecule type" value="Genomic_DNA"/>
</dbReference>
<evidence type="ECO:0000313" key="2">
    <source>
        <dbReference type="EMBL" id="CCQ36295.1"/>
    </source>
</evidence>
<organism evidence="2 3">
    <name type="scientific">Natronomonas moolapensis (strain DSM 18674 / CECT 7526 / JCM 14361 / 8.8.11)</name>
    <dbReference type="NCBI Taxonomy" id="268739"/>
    <lineage>
        <taxon>Archaea</taxon>
        <taxon>Methanobacteriati</taxon>
        <taxon>Methanobacteriota</taxon>
        <taxon>Stenosarchaea group</taxon>
        <taxon>Halobacteria</taxon>
        <taxon>Halobacteriales</taxon>
        <taxon>Natronomonadaceae</taxon>
        <taxon>Natronomonas</taxon>
    </lineage>
</organism>
<dbReference type="eggNOG" id="arCOG03106">
    <property type="taxonomic scope" value="Archaea"/>
</dbReference>
<name>M1XQD7_NATM8</name>
<dbReference type="InterPro" id="IPR037401">
    <property type="entry name" value="SnoaL-like"/>
</dbReference>